<keyword evidence="7" id="KW-0406">Ion transport</keyword>
<dbReference type="PIRSF" id="PIRSF006603">
    <property type="entry name" value="DinF"/>
    <property type="match status" value="1"/>
</dbReference>
<feature type="transmembrane region" description="Helical" evidence="10">
    <location>
        <begin position="345"/>
        <end position="364"/>
    </location>
</feature>
<evidence type="ECO:0000256" key="3">
    <source>
        <dbReference type="ARBA" id="ARBA00022449"/>
    </source>
</evidence>
<keyword evidence="3" id="KW-0050">Antiport</keyword>
<evidence type="ECO:0000256" key="10">
    <source>
        <dbReference type="SAM" id="Phobius"/>
    </source>
</evidence>
<organism evidence="11 12">
    <name type="scientific">Caldimonas thermodepolymerans</name>
    <dbReference type="NCBI Taxonomy" id="215580"/>
    <lineage>
        <taxon>Bacteria</taxon>
        <taxon>Pseudomonadati</taxon>
        <taxon>Pseudomonadota</taxon>
        <taxon>Betaproteobacteria</taxon>
        <taxon>Burkholderiales</taxon>
        <taxon>Sphaerotilaceae</taxon>
        <taxon>Caldimonas</taxon>
    </lineage>
</organism>
<evidence type="ECO:0000313" key="12">
    <source>
        <dbReference type="Proteomes" id="UP000294772"/>
    </source>
</evidence>
<evidence type="ECO:0000313" key="11">
    <source>
        <dbReference type="EMBL" id="TCP09824.1"/>
    </source>
</evidence>
<feature type="transmembrane region" description="Helical" evidence="10">
    <location>
        <begin position="376"/>
        <end position="401"/>
    </location>
</feature>
<feature type="transmembrane region" description="Helical" evidence="10">
    <location>
        <begin position="127"/>
        <end position="144"/>
    </location>
</feature>
<dbReference type="Proteomes" id="UP000294772">
    <property type="component" value="Unassembled WGS sequence"/>
</dbReference>
<evidence type="ECO:0000256" key="7">
    <source>
        <dbReference type="ARBA" id="ARBA00023065"/>
    </source>
</evidence>
<dbReference type="NCBIfam" id="TIGR00797">
    <property type="entry name" value="matE"/>
    <property type="match status" value="1"/>
</dbReference>
<dbReference type="GO" id="GO:0015297">
    <property type="term" value="F:antiporter activity"/>
    <property type="evidence" value="ECO:0007669"/>
    <property type="project" value="UniProtKB-KW"/>
</dbReference>
<reference evidence="11 12" key="1">
    <citation type="submission" date="2019-03" db="EMBL/GenBank/DDBJ databases">
        <title>Genomic Encyclopedia of Type Strains, Phase IV (KMG-IV): sequencing the most valuable type-strain genomes for metagenomic binning, comparative biology and taxonomic classification.</title>
        <authorList>
            <person name="Goeker M."/>
        </authorList>
    </citation>
    <scope>NUCLEOTIDE SEQUENCE [LARGE SCALE GENOMIC DNA]</scope>
    <source>
        <strain evidence="11 12">DSM 15264</strain>
    </source>
</reference>
<feature type="transmembrane region" description="Helical" evidence="10">
    <location>
        <begin position="45"/>
        <end position="70"/>
    </location>
</feature>
<accession>A0AA46DH21</accession>
<feature type="transmembrane region" description="Helical" evidence="10">
    <location>
        <begin position="156"/>
        <end position="177"/>
    </location>
</feature>
<evidence type="ECO:0000256" key="9">
    <source>
        <dbReference type="ARBA" id="ARBA00031636"/>
    </source>
</evidence>
<dbReference type="RefSeq" id="WP_165908602.1">
    <property type="nucleotide sequence ID" value="NZ_CP064338.1"/>
</dbReference>
<evidence type="ECO:0000256" key="5">
    <source>
        <dbReference type="ARBA" id="ARBA00022692"/>
    </source>
</evidence>
<dbReference type="GO" id="GO:0006811">
    <property type="term" value="P:monoatomic ion transport"/>
    <property type="evidence" value="ECO:0007669"/>
    <property type="project" value="UniProtKB-KW"/>
</dbReference>
<comment type="caution">
    <text evidence="11">The sequence shown here is derived from an EMBL/GenBank/DDBJ whole genome shotgun (WGS) entry which is preliminary data.</text>
</comment>
<dbReference type="CDD" id="cd13131">
    <property type="entry name" value="MATE_NorM_like"/>
    <property type="match status" value="1"/>
</dbReference>
<keyword evidence="5 10" id="KW-0812">Transmembrane</keyword>
<evidence type="ECO:0000256" key="6">
    <source>
        <dbReference type="ARBA" id="ARBA00022989"/>
    </source>
</evidence>
<keyword evidence="4" id="KW-1003">Cell membrane</keyword>
<evidence type="ECO:0000256" key="4">
    <source>
        <dbReference type="ARBA" id="ARBA00022475"/>
    </source>
</evidence>
<keyword evidence="6 10" id="KW-1133">Transmembrane helix</keyword>
<dbReference type="InterPro" id="IPR048279">
    <property type="entry name" value="MdtK-like"/>
</dbReference>
<feature type="transmembrane region" description="Helical" evidence="10">
    <location>
        <begin position="315"/>
        <end position="333"/>
    </location>
</feature>
<dbReference type="InterPro" id="IPR002528">
    <property type="entry name" value="MATE_fam"/>
</dbReference>
<sequence>MMTAPWRGIARDAGAILLGQLATIGFGVADTIMAGRYASTDLAALSIGMAVYISLHVGLAGIVQALIPVIGQHHGAHAPERIGEAFRQGLWLALGVSLPGCLLLWWPDAVLALAHSTPEMAVQVRDYLHVLAFGLPLSLLFRCYAGLNQGISRPLLVTLLQLLSLVLKVPLNAWFIFGGAGLPALGVVGCALATVVIHAALLLFALVMLRLHPIYRPFALWRRWEGPRWAAQRELLRLGLPTGAAYFFEVTAFTLMAVFISHFGTVALAGHQIVANLASVMYMLPLSIAIATGARVAQLRGAGDARLARIAGWQGIALAVGLAVVLGLLLLLARPLLLAAYTQDAAVRAAASGLFLYIALYQVFDATQVATAFALRSYGVALVPAIGYAVGLWGIGLAGGYMLAFDLGGRTPDWLLGASGFWFGNAAALALVAGALVLLYRSVSRRALQPSGR</sequence>
<keyword evidence="2" id="KW-0813">Transport</keyword>
<feature type="transmembrane region" description="Helical" evidence="10">
    <location>
        <begin position="421"/>
        <end position="440"/>
    </location>
</feature>
<dbReference type="AlphaFoldDB" id="A0AA46DH21"/>
<feature type="transmembrane region" description="Helical" evidence="10">
    <location>
        <begin position="183"/>
        <end position="209"/>
    </location>
</feature>
<gene>
    <name evidence="11" type="ORF">EV676_101403</name>
</gene>
<comment type="subcellular location">
    <subcellularLocation>
        <location evidence="1">Cell inner membrane</location>
        <topology evidence="1">Multi-pass membrane protein</topology>
    </subcellularLocation>
</comment>
<dbReference type="GO" id="GO:0042910">
    <property type="term" value="F:xenobiotic transmembrane transporter activity"/>
    <property type="evidence" value="ECO:0007669"/>
    <property type="project" value="InterPro"/>
</dbReference>
<feature type="transmembrane region" description="Helical" evidence="10">
    <location>
        <begin position="273"/>
        <end position="294"/>
    </location>
</feature>
<proteinExistence type="predicted"/>
<dbReference type="Pfam" id="PF01554">
    <property type="entry name" value="MatE"/>
    <property type="match status" value="2"/>
</dbReference>
<dbReference type="PANTHER" id="PTHR43298:SF2">
    <property type="entry name" value="FMN_FAD EXPORTER YEEO-RELATED"/>
    <property type="match status" value="1"/>
</dbReference>
<feature type="transmembrane region" description="Helical" evidence="10">
    <location>
        <begin position="238"/>
        <end position="261"/>
    </location>
</feature>
<evidence type="ECO:0000256" key="1">
    <source>
        <dbReference type="ARBA" id="ARBA00004429"/>
    </source>
</evidence>
<dbReference type="EMBL" id="SLXF01000001">
    <property type="protein sequence ID" value="TCP09824.1"/>
    <property type="molecule type" value="Genomic_DNA"/>
</dbReference>
<dbReference type="InterPro" id="IPR050222">
    <property type="entry name" value="MATE_MdtK"/>
</dbReference>
<name>A0AA46DH21_9BURK</name>
<evidence type="ECO:0000256" key="2">
    <source>
        <dbReference type="ARBA" id="ARBA00022448"/>
    </source>
</evidence>
<feature type="transmembrane region" description="Helical" evidence="10">
    <location>
        <begin position="90"/>
        <end position="107"/>
    </location>
</feature>
<dbReference type="GO" id="GO:0005886">
    <property type="term" value="C:plasma membrane"/>
    <property type="evidence" value="ECO:0007669"/>
    <property type="project" value="UniProtKB-SubCell"/>
</dbReference>
<evidence type="ECO:0000256" key="8">
    <source>
        <dbReference type="ARBA" id="ARBA00023136"/>
    </source>
</evidence>
<dbReference type="PANTHER" id="PTHR43298">
    <property type="entry name" value="MULTIDRUG RESISTANCE PROTEIN NORM-RELATED"/>
    <property type="match status" value="1"/>
</dbReference>
<keyword evidence="8 10" id="KW-0472">Membrane</keyword>
<protein>
    <recommendedName>
        <fullName evidence="9">Multidrug-efflux transporter</fullName>
    </recommendedName>
</protein>